<gene>
    <name evidence="3" type="ORF">G7Z17_g3904</name>
</gene>
<dbReference type="InterPro" id="IPR001303">
    <property type="entry name" value="Aldolase_II/adducin_N"/>
</dbReference>
<feature type="domain" description="Class II aldolase/adducin N-terminal" evidence="2">
    <location>
        <begin position="79"/>
        <end position="115"/>
    </location>
</feature>
<keyword evidence="4" id="KW-1185">Reference proteome</keyword>
<dbReference type="Gene3D" id="3.40.225.10">
    <property type="entry name" value="Class II aldolase/adducin N-terminal domain"/>
    <property type="match status" value="1"/>
</dbReference>
<proteinExistence type="predicted"/>
<accession>A0A9P5HBP1</accession>
<dbReference type="SUPFAM" id="SSF53639">
    <property type="entry name" value="AraD/HMP-PK domain-like"/>
    <property type="match status" value="1"/>
</dbReference>
<dbReference type="InterPro" id="IPR036409">
    <property type="entry name" value="Aldolase_II/adducin_N_sf"/>
</dbReference>
<dbReference type="EMBL" id="JAANBB010000051">
    <property type="protein sequence ID" value="KAF7553045.1"/>
    <property type="molecule type" value="Genomic_DNA"/>
</dbReference>
<feature type="compositionally biased region" description="Polar residues" evidence="1">
    <location>
        <begin position="1"/>
        <end position="10"/>
    </location>
</feature>
<dbReference type="AlphaFoldDB" id="A0A9P5HBP1"/>
<dbReference type="Pfam" id="PF00596">
    <property type="entry name" value="Aldolase_II"/>
    <property type="match status" value="1"/>
</dbReference>
<organism evidence="3 4">
    <name type="scientific">Cylindrodendrum hubeiense</name>
    <dbReference type="NCBI Taxonomy" id="595255"/>
    <lineage>
        <taxon>Eukaryota</taxon>
        <taxon>Fungi</taxon>
        <taxon>Dikarya</taxon>
        <taxon>Ascomycota</taxon>
        <taxon>Pezizomycotina</taxon>
        <taxon>Sordariomycetes</taxon>
        <taxon>Hypocreomycetidae</taxon>
        <taxon>Hypocreales</taxon>
        <taxon>Nectriaceae</taxon>
        <taxon>Cylindrodendrum</taxon>
    </lineage>
</organism>
<sequence>MATTTTTSVSRDVITAMPTVQKDNKGSPTGVQRRRVDDTFMDGLSTLNGEGATIGRGAPMQGIPTFSDPYQERKSVLERMAGAFRVIARKGYLEGSAGHISVRDPVDPDTFWINP</sequence>
<comment type="caution">
    <text evidence="3">The sequence shown here is derived from an EMBL/GenBank/DDBJ whole genome shotgun (WGS) entry which is preliminary data.</text>
</comment>
<dbReference type="Proteomes" id="UP000722485">
    <property type="component" value="Unassembled WGS sequence"/>
</dbReference>
<evidence type="ECO:0000256" key="1">
    <source>
        <dbReference type="SAM" id="MobiDB-lite"/>
    </source>
</evidence>
<reference evidence="3" key="1">
    <citation type="submission" date="2020-03" db="EMBL/GenBank/DDBJ databases">
        <title>Draft Genome Sequence of Cylindrodendrum hubeiense.</title>
        <authorList>
            <person name="Buettner E."/>
            <person name="Kellner H."/>
        </authorList>
    </citation>
    <scope>NUCLEOTIDE SEQUENCE</scope>
    <source>
        <strain evidence="3">IHI 201604</strain>
    </source>
</reference>
<evidence type="ECO:0000313" key="4">
    <source>
        <dbReference type="Proteomes" id="UP000722485"/>
    </source>
</evidence>
<protein>
    <recommendedName>
        <fullName evidence="2">Class II aldolase/adducin N-terminal domain-containing protein</fullName>
    </recommendedName>
</protein>
<dbReference type="OrthoDB" id="3238794at2759"/>
<evidence type="ECO:0000313" key="3">
    <source>
        <dbReference type="EMBL" id="KAF7553045.1"/>
    </source>
</evidence>
<name>A0A9P5HBP1_9HYPO</name>
<feature type="region of interest" description="Disordered" evidence="1">
    <location>
        <begin position="1"/>
        <end position="32"/>
    </location>
</feature>
<evidence type="ECO:0000259" key="2">
    <source>
        <dbReference type="Pfam" id="PF00596"/>
    </source>
</evidence>